<dbReference type="AlphaFoldDB" id="A0A170UC83"/>
<protein>
    <submittedName>
        <fullName evidence="1">Uncharacterized protein</fullName>
    </submittedName>
</protein>
<organism evidence="1">
    <name type="scientific">Triatoma infestans</name>
    <name type="common">Assassin bug</name>
    <dbReference type="NCBI Taxonomy" id="30076"/>
    <lineage>
        <taxon>Eukaryota</taxon>
        <taxon>Metazoa</taxon>
        <taxon>Ecdysozoa</taxon>
        <taxon>Arthropoda</taxon>
        <taxon>Hexapoda</taxon>
        <taxon>Insecta</taxon>
        <taxon>Pterygota</taxon>
        <taxon>Neoptera</taxon>
        <taxon>Paraneoptera</taxon>
        <taxon>Hemiptera</taxon>
        <taxon>Heteroptera</taxon>
        <taxon>Panheteroptera</taxon>
        <taxon>Cimicomorpha</taxon>
        <taxon>Reduviidae</taxon>
        <taxon>Triatominae</taxon>
        <taxon>Triatoma</taxon>
    </lineage>
</organism>
<reference evidence="1" key="2">
    <citation type="journal article" date="2017" name="J. Med. Entomol.">
        <title>Transcriptome Analysis of the Triatoma infestans (Hemiptera: Reduviidae) Integument.</title>
        <authorList>
            <person name="Calderon-Fernandez G.M."/>
            <person name="Moriconi D.E."/>
            <person name="Dulbecco A.B."/>
            <person name="Juarez M.P."/>
        </authorList>
    </citation>
    <scope>NUCLEOTIDE SEQUENCE</scope>
    <source>
        <strain evidence="1">Int1</strain>
        <tissue evidence="1">Integument</tissue>
    </source>
</reference>
<reference evidence="1" key="1">
    <citation type="submission" date="2016-04" db="EMBL/GenBank/DDBJ databases">
        <authorList>
            <person name="Calderon-Fernandez G.M.Sr."/>
        </authorList>
    </citation>
    <scope>NUCLEOTIDE SEQUENCE</scope>
    <source>
        <strain evidence="1">Int1</strain>
        <tissue evidence="1">Integument</tissue>
    </source>
</reference>
<evidence type="ECO:0000313" key="1">
    <source>
        <dbReference type="EMBL" id="JAR95764.1"/>
    </source>
</evidence>
<sequence>GARSRDNIDIVSSINIDDTSILDRSRTISKLAGEVSQVLASMNGNQQYCRNNRQQCGSTTSLNTLSPCESLASDDLMADYDISARFDDMNELDDEPLKTEILSQSDQIMKEWNSLLSTHPG</sequence>
<accession>A0A170UC83</accession>
<feature type="non-terminal residue" evidence="1">
    <location>
        <position position="1"/>
    </location>
</feature>
<proteinExistence type="predicted"/>
<name>A0A170UC83_TRIIF</name>
<dbReference type="EMBL" id="GEMB01007676">
    <property type="protein sequence ID" value="JAR95764.1"/>
    <property type="molecule type" value="Transcribed_RNA"/>
</dbReference>